<sequence>MAKKENDEYIKYMTEKLVAYMETPQEVRKGKRETAKAQREPWLTRWFGVGAFGLVLWWRGKSERNPELIRTDIRDNSLME</sequence>
<comment type="caution">
    <text evidence="1">The sequence shown here is derived from an EMBL/GenBank/DDBJ whole genome shotgun (WGS) entry which is preliminary data.</text>
</comment>
<keyword evidence="2" id="KW-1185">Reference proteome</keyword>
<name>A0ABW0VXU4_9BACL</name>
<organism evidence="1 2">
    <name type="scientific">Paenibacillus solisilvae</name>
    <dbReference type="NCBI Taxonomy" id="2486751"/>
    <lineage>
        <taxon>Bacteria</taxon>
        <taxon>Bacillati</taxon>
        <taxon>Bacillota</taxon>
        <taxon>Bacilli</taxon>
        <taxon>Bacillales</taxon>
        <taxon>Paenibacillaceae</taxon>
        <taxon>Paenibacillus</taxon>
    </lineage>
</organism>
<reference evidence="2" key="1">
    <citation type="journal article" date="2019" name="Int. J. Syst. Evol. Microbiol.">
        <title>The Global Catalogue of Microorganisms (GCM) 10K type strain sequencing project: providing services to taxonomists for standard genome sequencing and annotation.</title>
        <authorList>
            <consortium name="The Broad Institute Genomics Platform"/>
            <consortium name="The Broad Institute Genome Sequencing Center for Infectious Disease"/>
            <person name="Wu L."/>
            <person name="Ma J."/>
        </authorList>
    </citation>
    <scope>NUCLEOTIDE SEQUENCE [LARGE SCALE GENOMIC DNA]</scope>
    <source>
        <strain evidence="2">CGMCC 1.3240</strain>
    </source>
</reference>
<accession>A0ABW0VXU4</accession>
<dbReference type="Proteomes" id="UP001596047">
    <property type="component" value="Unassembled WGS sequence"/>
</dbReference>
<evidence type="ECO:0000313" key="1">
    <source>
        <dbReference type="EMBL" id="MFC5650450.1"/>
    </source>
</evidence>
<dbReference type="InterPro" id="IPR025622">
    <property type="entry name" value="YqzE"/>
</dbReference>
<evidence type="ECO:0000313" key="2">
    <source>
        <dbReference type="Proteomes" id="UP001596047"/>
    </source>
</evidence>
<proteinExistence type="predicted"/>
<dbReference type="EMBL" id="JBHSOW010000056">
    <property type="protein sequence ID" value="MFC5650450.1"/>
    <property type="molecule type" value="Genomic_DNA"/>
</dbReference>
<dbReference type="RefSeq" id="WP_379189007.1">
    <property type="nucleotide sequence ID" value="NZ_JBHSOW010000056.1"/>
</dbReference>
<dbReference type="Pfam" id="PF14038">
    <property type="entry name" value="YqzE"/>
    <property type="match status" value="1"/>
</dbReference>
<protein>
    <submittedName>
        <fullName evidence="1">YqzE family protein</fullName>
    </submittedName>
</protein>
<gene>
    <name evidence="1" type="ORF">ACFPYJ_15240</name>
</gene>